<protein>
    <submittedName>
        <fullName evidence="1">12072_t:CDS:1</fullName>
    </submittedName>
</protein>
<proteinExistence type="predicted"/>
<name>A0ACA9KYX6_9GLOM</name>
<dbReference type="EMBL" id="CAJVPW010002061">
    <property type="protein sequence ID" value="CAG8498095.1"/>
    <property type="molecule type" value="Genomic_DNA"/>
</dbReference>
<organism evidence="1 2">
    <name type="scientific">Cetraspora pellucida</name>
    <dbReference type="NCBI Taxonomy" id="1433469"/>
    <lineage>
        <taxon>Eukaryota</taxon>
        <taxon>Fungi</taxon>
        <taxon>Fungi incertae sedis</taxon>
        <taxon>Mucoromycota</taxon>
        <taxon>Glomeromycotina</taxon>
        <taxon>Glomeromycetes</taxon>
        <taxon>Diversisporales</taxon>
        <taxon>Gigasporaceae</taxon>
        <taxon>Cetraspora</taxon>
    </lineage>
</organism>
<evidence type="ECO:0000313" key="2">
    <source>
        <dbReference type="Proteomes" id="UP000789366"/>
    </source>
</evidence>
<dbReference type="Proteomes" id="UP000789366">
    <property type="component" value="Unassembled WGS sequence"/>
</dbReference>
<sequence>QKDEILHLQERVIGTDINTSLKEAQTQSYEDLEHKQQEKVCTKTL</sequence>
<keyword evidence="2" id="KW-1185">Reference proteome</keyword>
<evidence type="ECO:0000313" key="1">
    <source>
        <dbReference type="EMBL" id="CAG8498095.1"/>
    </source>
</evidence>
<feature type="non-terminal residue" evidence="1">
    <location>
        <position position="1"/>
    </location>
</feature>
<comment type="caution">
    <text evidence="1">The sequence shown here is derived from an EMBL/GenBank/DDBJ whole genome shotgun (WGS) entry which is preliminary data.</text>
</comment>
<accession>A0ACA9KYX6</accession>
<gene>
    <name evidence="1" type="ORF">SPELUC_LOCUS2878</name>
</gene>
<reference evidence="1" key="1">
    <citation type="submission" date="2021-06" db="EMBL/GenBank/DDBJ databases">
        <authorList>
            <person name="Kallberg Y."/>
            <person name="Tangrot J."/>
            <person name="Rosling A."/>
        </authorList>
    </citation>
    <scope>NUCLEOTIDE SEQUENCE</scope>
    <source>
        <strain evidence="1">28 12/20/2015</strain>
    </source>
</reference>